<name>A0A8B9G1W6_9PSIT</name>
<organism evidence="2 3">
    <name type="scientific">Amazona collaria</name>
    <name type="common">yellow-billed parrot</name>
    <dbReference type="NCBI Taxonomy" id="241587"/>
    <lineage>
        <taxon>Eukaryota</taxon>
        <taxon>Metazoa</taxon>
        <taxon>Chordata</taxon>
        <taxon>Craniata</taxon>
        <taxon>Vertebrata</taxon>
        <taxon>Euteleostomi</taxon>
        <taxon>Archelosauria</taxon>
        <taxon>Archosauria</taxon>
        <taxon>Dinosauria</taxon>
        <taxon>Saurischia</taxon>
        <taxon>Theropoda</taxon>
        <taxon>Coelurosauria</taxon>
        <taxon>Aves</taxon>
        <taxon>Neognathae</taxon>
        <taxon>Neoaves</taxon>
        <taxon>Telluraves</taxon>
        <taxon>Australaves</taxon>
        <taxon>Psittaciformes</taxon>
        <taxon>Psittacidae</taxon>
        <taxon>Amazona</taxon>
    </lineage>
</organism>
<dbReference type="Ensembl" id="ENSACOT00000018575.1">
    <property type="protein sequence ID" value="ENSACOP00000017920.1"/>
    <property type="gene ID" value="ENSACOG00000012396.1"/>
</dbReference>
<feature type="region of interest" description="Disordered" evidence="1">
    <location>
        <begin position="1"/>
        <end position="20"/>
    </location>
</feature>
<protein>
    <submittedName>
        <fullName evidence="2">Uncharacterized protein</fullName>
    </submittedName>
</protein>
<keyword evidence="3" id="KW-1185">Reference proteome</keyword>
<dbReference type="Proteomes" id="UP000694522">
    <property type="component" value="Unplaced"/>
</dbReference>
<feature type="compositionally biased region" description="Basic and acidic residues" evidence="1">
    <location>
        <begin position="104"/>
        <end position="119"/>
    </location>
</feature>
<sequence>MSLREVLACSGPSPPTPKSLKGCSVLGSRPPPQVLVLALCSRTISPLLNPLGESLEHAGISGAISGAFPQTPSLGQAPEMHQEVLDLPQPLQLPEGPGGLHHLVRGDAGDIDRNGDDGPGKSVLFQRASDHVPGRVKRAPTGLHQQGRHRRDKDVIVPLCSALLRPKLEHWVQFWSRLY</sequence>
<proteinExistence type="predicted"/>
<evidence type="ECO:0000313" key="2">
    <source>
        <dbReference type="Ensembl" id="ENSACOP00000017920.1"/>
    </source>
</evidence>
<dbReference type="AlphaFoldDB" id="A0A8B9G1W6"/>
<accession>A0A8B9G1W6</accession>
<feature type="region of interest" description="Disordered" evidence="1">
    <location>
        <begin position="101"/>
        <end position="150"/>
    </location>
</feature>
<evidence type="ECO:0000313" key="3">
    <source>
        <dbReference type="Proteomes" id="UP000694522"/>
    </source>
</evidence>
<reference evidence="2" key="2">
    <citation type="submission" date="2025-09" db="UniProtKB">
        <authorList>
            <consortium name="Ensembl"/>
        </authorList>
    </citation>
    <scope>IDENTIFICATION</scope>
</reference>
<reference evidence="2" key="1">
    <citation type="submission" date="2025-08" db="UniProtKB">
        <authorList>
            <consortium name="Ensembl"/>
        </authorList>
    </citation>
    <scope>IDENTIFICATION</scope>
</reference>
<evidence type="ECO:0000256" key="1">
    <source>
        <dbReference type="SAM" id="MobiDB-lite"/>
    </source>
</evidence>